<keyword evidence="3 10" id="KW-0328">Glycosyltransferase</keyword>
<dbReference type="EC" id="2.4.1.-" evidence="10"/>
<evidence type="ECO:0000256" key="2">
    <source>
        <dbReference type="ARBA" id="ARBA00008661"/>
    </source>
</evidence>
<dbReference type="EMBL" id="UYSU01038670">
    <property type="protein sequence ID" value="VDM00511.1"/>
    <property type="molecule type" value="Genomic_DNA"/>
</dbReference>
<keyword evidence="7" id="KW-1133">Transmembrane helix</keyword>
<evidence type="ECO:0000256" key="3">
    <source>
        <dbReference type="ARBA" id="ARBA00022676"/>
    </source>
</evidence>
<name>A0A183TCC7_SCHSO</name>
<accession>A0A183TCC7</accession>
<keyword evidence="6" id="KW-0735">Signal-anchor</keyword>
<dbReference type="GO" id="GO:0000139">
    <property type="term" value="C:Golgi membrane"/>
    <property type="evidence" value="ECO:0007669"/>
    <property type="project" value="UniProtKB-SubCell"/>
</dbReference>
<evidence type="ECO:0000313" key="12">
    <source>
        <dbReference type="Proteomes" id="UP000275846"/>
    </source>
</evidence>
<dbReference type="Gene3D" id="3.90.550.50">
    <property type="match status" value="1"/>
</dbReference>
<dbReference type="WBParaSite" id="SSLN_0001466301-mRNA-1">
    <property type="protein sequence ID" value="SSLN_0001466301-mRNA-1"/>
    <property type="gene ID" value="SSLN_0001466301"/>
</dbReference>
<evidence type="ECO:0000256" key="9">
    <source>
        <dbReference type="ARBA" id="ARBA00023136"/>
    </source>
</evidence>
<comment type="similarity">
    <text evidence="2 10">Belongs to the glycosyltransferase 31 family.</text>
</comment>
<evidence type="ECO:0000256" key="5">
    <source>
        <dbReference type="ARBA" id="ARBA00022692"/>
    </source>
</evidence>
<keyword evidence="4" id="KW-0808">Transferase</keyword>
<keyword evidence="9" id="KW-0472">Membrane</keyword>
<dbReference type="Proteomes" id="UP000275846">
    <property type="component" value="Unassembled WGS sequence"/>
</dbReference>
<evidence type="ECO:0000256" key="4">
    <source>
        <dbReference type="ARBA" id="ARBA00022679"/>
    </source>
</evidence>
<dbReference type="PANTHER" id="PTHR11214:SF376">
    <property type="entry name" value="HEXOSYLTRANSFERASE"/>
    <property type="match status" value="1"/>
</dbReference>
<dbReference type="GO" id="GO:0006493">
    <property type="term" value="P:protein O-linked glycosylation"/>
    <property type="evidence" value="ECO:0007669"/>
    <property type="project" value="TreeGrafter"/>
</dbReference>
<keyword evidence="12" id="KW-1185">Reference proteome</keyword>
<organism evidence="13">
    <name type="scientific">Schistocephalus solidus</name>
    <name type="common">Tapeworm</name>
    <dbReference type="NCBI Taxonomy" id="70667"/>
    <lineage>
        <taxon>Eukaryota</taxon>
        <taxon>Metazoa</taxon>
        <taxon>Spiralia</taxon>
        <taxon>Lophotrochozoa</taxon>
        <taxon>Platyhelminthes</taxon>
        <taxon>Cestoda</taxon>
        <taxon>Eucestoda</taxon>
        <taxon>Diphyllobothriidea</taxon>
        <taxon>Diphyllobothriidae</taxon>
        <taxon>Schistocephalus</taxon>
    </lineage>
</organism>
<comment type="subcellular location">
    <subcellularLocation>
        <location evidence="1 10">Golgi apparatus membrane</location>
        <topology evidence="1 10">Single-pass type II membrane protein</topology>
    </subcellularLocation>
</comment>
<dbReference type="Pfam" id="PF01762">
    <property type="entry name" value="Galactosyl_T"/>
    <property type="match status" value="1"/>
</dbReference>
<keyword evidence="8 10" id="KW-0333">Golgi apparatus</keyword>
<dbReference type="OrthoDB" id="2139606at2759"/>
<evidence type="ECO:0000256" key="7">
    <source>
        <dbReference type="ARBA" id="ARBA00022989"/>
    </source>
</evidence>
<evidence type="ECO:0000313" key="13">
    <source>
        <dbReference type="WBParaSite" id="SSLN_0001466301-mRNA-1"/>
    </source>
</evidence>
<reference evidence="11 12" key="2">
    <citation type="submission" date="2018-11" db="EMBL/GenBank/DDBJ databases">
        <authorList>
            <consortium name="Pathogen Informatics"/>
        </authorList>
    </citation>
    <scope>NUCLEOTIDE SEQUENCE [LARGE SCALE GENOMIC DNA]</scope>
    <source>
        <strain evidence="11 12">NST_G2</strain>
    </source>
</reference>
<evidence type="ECO:0000256" key="10">
    <source>
        <dbReference type="RuleBase" id="RU363063"/>
    </source>
</evidence>
<proteinExistence type="inferred from homology"/>
<dbReference type="GO" id="GO:0016758">
    <property type="term" value="F:hexosyltransferase activity"/>
    <property type="evidence" value="ECO:0007669"/>
    <property type="project" value="InterPro"/>
</dbReference>
<evidence type="ECO:0000313" key="11">
    <source>
        <dbReference type="EMBL" id="VDM00511.1"/>
    </source>
</evidence>
<gene>
    <name evidence="11" type="ORF">SSLN_LOCUS14125</name>
</gene>
<evidence type="ECO:0000256" key="8">
    <source>
        <dbReference type="ARBA" id="ARBA00023034"/>
    </source>
</evidence>
<dbReference type="InterPro" id="IPR002659">
    <property type="entry name" value="Glyco_trans_31"/>
</dbReference>
<reference evidence="13" key="1">
    <citation type="submission" date="2016-06" db="UniProtKB">
        <authorList>
            <consortium name="WormBaseParasite"/>
        </authorList>
    </citation>
    <scope>IDENTIFICATION</scope>
</reference>
<evidence type="ECO:0000256" key="1">
    <source>
        <dbReference type="ARBA" id="ARBA00004323"/>
    </source>
</evidence>
<protein>
    <recommendedName>
        <fullName evidence="10">Hexosyltransferase</fullName>
        <ecNumber evidence="10">2.4.1.-</ecNumber>
    </recommendedName>
</protein>
<keyword evidence="5" id="KW-0812">Transmembrane</keyword>
<dbReference type="PANTHER" id="PTHR11214">
    <property type="entry name" value="BETA-1,3-N-ACETYLGLUCOSAMINYLTRANSFERASE"/>
    <property type="match status" value="1"/>
</dbReference>
<dbReference type="AlphaFoldDB" id="A0A183TCC7"/>
<evidence type="ECO:0000256" key="6">
    <source>
        <dbReference type="ARBA" id="ARBA00022968"/>
    </source>
</evidence>
<dbReference type="STRING" id="70667.A0A183TCC7"/>
<sequence length="250" mass="29001">MPKSTFHIFFNNEAMFNQSLRYLQIPKNICDRSLKPRRLHSIVIIVKSGIYNFRNRQLLRDAYRGRVNDENSEIVMVFSVGLPRKSGGRVFQRDGFVITLPGRAGDAVEYYQSRYLEVLTNLKLEDEVNHDLLIGDYEDTYYNLTLKMMHSFQWASISCVPQKPTFVFIDDDFAFNMDKLRQVIGNRTESTKGQMAIGVVRRKSPTVRHGRAPGNDKWSLSKHEVPWPELAPYTSGQFYVFGYEIVEEIA</sequence>